<dbReference type="Pfam" id="PF00892">
    <property type="entry name" value="EamA"/>
    <property type="match status" value="2"/>
</dbReference>
<organism evidence="8 9">
    <name type="scientific">Paracoccus versutus</name>
    <name type="common">Thiobacillus versutus</name>
    <dbReference type="NCBI Taxonomy" id="34007"/>
    <lineage>
        <taxon>Bacteria</taxon>
        <taxon>Pseudomonadati</taxon>
        <taxon>Pseudomonadota</taxon>
        <taxon>Alphaproteobacteria</taxon>
        <taxon>Rhodobacterales</taxon>
        <taxon>Paracoccaceae</taxon>
        <taxon>Paracoccus</taxon>
    </lineage>
</organism>
<dbReference type="InterPro" id="IPR050638">
    <property type="entry name" value="AA-Vitamin_Transporters"/>
</dbReference>
<name>A0AAQ0KNT7_PARVE</name>
<comment type="similarity">
    <text evidence="2">Belongs to the EamA transporter family.</text>
</comment>
<dbReference type="SUPFAM" id="SSF103481">
    <property type="entry name" value="Multidrug resistance efflux transporter EmrE"/>
    <property type="match status" value="2"/>
</dbReference>
<feature type="domain" description="EamA" evidence="7">
    <location>
        <begin position="14"/>
        <end position="135"/>
    </location>
</feature>
<protein>
    <submittedName>
        <fullName evidence="8">Blue pigment (Indigoidine) exporter</fullName>
    </submittedName>
</protein>
<dbReference type="GO" id="GO:0016020">
    <property type="term" value="C:membrane"/>
    <property type="evidence" value="ECO:0007669"/>
    <property type="project" value="UniProtKB-SubCell"/>
</dbReference>
<dbReference type="InterPro" id="IPR037185">
    <property type="entry name" value="EmrE-like"/>
</dbReference>
<feature type="transmembrane region" description="Helical" evidence="6">
    <location>
        <begin position="121"/>
        <end position="140"/>
    </location>
</feature>
<dbReference type="AlphaFoldDB" id="A0AAQ0KNT7"/>
<keyword evidence="4 6" id="KW-1133">Transmembrane helix</keyword>
<evidence type="ECO:0000256" key="2">
    <source>
        <dbReference type="ARBA" id="ARBA00007362"/>
    </source>
</evidence>
<dbReference type="PANTHER" id="PTHR32322:SF2">
    <property type="entry name" value="EAMA DOMAIN-CONTAINING PROTEIN"/>
    <property type="match status" value="1"/>
</dbReference>
<feature type="transmembrane region" description="Helical" evidence="6">
    <location>
        <begin position="66"/>
        <end position="86"/>
    </location>
</feature>
<evidence type="ECO:0000256" key="1">
    <source>
        <dbReference type="ARBA" id="ARBA00004141"/>
    </source>
</evidence>
<evidence type="ECO:0000259" key="7">
    <source>
        <dbReference type="Pfam" id="PF00892"/>
    </source>
</evidence>
<dbReference type="InterPro" id="IPR000620">
    <property type="entry name" value="EamA_dom"/>
</dbReference>
<feature type="transmembrane region" description="Helical" evidence="6">
    <location>
        <begin position="36"/>
        <end position="54"/>
    </location>
</feature>
<comment type="caution">
    <text evidence="8">The sequence shown here is derived from an EMBL/GenBank/DDBJ whole genome shotgun (WGS) entry which is preliminary data.</text>
</comment>
<dbReference type="EMBL" id="QUMX01000004">
    <property type="protein sequence ID" value="REG54404.1"/>
    <property type="molecule type" value="Genomic_DNA"/>
</dbReference>
<feature type="transmembrane region" description="Helical" evidence="6">
    <location>
        <begin position="238"/>
        <end position="255"/>
    </location>
</feature>
<evidence type="ECO:0000256" key="3">
    <source>
        <dbReference type="ARBA" id="ARBA00022692"/>
    </source>
</evidence>
<accession>A0AAQ0KNT7</accession>
<evidence type="ECO:0000256" key="5">
    <source>
        <dbReference type="ARBA" id="ARBA00023136"/>
    </source>
</evidence>
<feature type="transmembrane region" description="Helical" evidence="6">
    <location>
        <begin position="261"/>
        <end position="282"/>
    </location>
</feature>
<feature type="domain" description="EamA" evidence="7">
    <location>
        <begin position="146"/>
        <end position="278"/>
    </location>
</feature>
<sequence>MADHNAGRFIGTAIGPMLWGTTYVVFVGTLPTDHPVLISALRALPAGLLLLLLVRRLPPRRILFPVTVLALTNIGLFFALLLISAARLPGGITATLAACQPLLVAFLAWPLLGRRPGMGQIALAVLGMAGVGLMVLNGGLAFDPAGVLAGIGAALSMALGIVLMERWRDLAPPVQMTAWQLLIGGALILPIALLVEGLPAHWDMRNSLGLGYLVLFATALGYWLWVGGVQRLGSRVSVLAFLSPVVALLLGIGLMHETLDAQQGLGVAMVFLSIGLSVRTSLSGGKA</sequence>
<dbReference type="PANTHER" id="PTHR32322">
    <property type="entry name" value="INNER MEMBRANE TRANSPORTER"/>
    <property type="match status" value="1"/>
</dbReference>
<dbReference type="RefSeq" id="WP_036758017.1">
    <property type="nucleotide sequence ID" value="NZ_CP035286.1"/>
</dbReference>
<reference evidence="8 9" key="1">
    <citation type="submission" date="2018-08" db="EMBL/GenBank/DDBJ databases">
        <title>Genomic Encyclopedia of Archaeal and Bacterial Type Strains, Phase II (KMG-II): from individual species to whole genera.</title>
        <authorList>
            <person name="Goeker M."/>
        </authorList>
    </citation>
    <scope>NUCLEOTIDE SEQUENCE [LARGE SCALE GENOMIC DNA]</scope>
    <source>
        <strain evidence="8 9">DSM 582</strain>
    </source>
</reference>
<keyword evidence="3 6" id="KW-0812">Transmembrane</keyword>
<feature type="transmembrane region" description="Helical" evidence="6">
    <location>
        <begin position="207"/>
        <end position="226"/>
    </location>
</feature>
<evidence type="ECO:0000256" key="4">
    <source>
        <dbReference type="ARBA" id="ARBA00022989"/>
    </source>
</evidence>
<dbReference type="Proteomes" id="UP000256794">
    <property type="component" value="Unassembled WGS sequence"/>
</dbReference>
<evidence type="ECO:0000313" key="9">
    <source>
        <dbReference type="Proteomes" id="UP000256794"/>
    </source>
</evidence>
<gene>
    <name evidence="8" type="ORF">ATH84_1004200</name>
</gene>
<feature type="transmembrane region" description="Helical" evidence="6">
    <location>
        <begin position="146"/>
        <end position="164"/>
    </location>
</feature>
<evidence type="ECO:0000313" key="8">
    <source>
        <dbReference type="EMBL" id="REG54404.1"/>
    </source>
</evidence>
<feature type="transmembrane region" description="Helical" evidence="6">
    <location>
        <begin position="92"/>
        <end position="112"/>
    </location>
</feature>
<proteinExistence type="inferred from homology"/>
<feature type="transmembrane region" description="Helical" evidence="6">
    <location>
        <begin position="176"/>
        <end position="195"/>
    </location>
</feature>
<keyword evidence="9" id="KW-1185">Reference proteome</keyword>
<evidence type="ECO:0000256" key="6">
    <source>
        <dbReference type="SAM" id="Phobius"/>
    </source>
</evidence>
<comment type="subcellular location">
    <subcellularLocation>
        <location evidence="1">Membrane</location>
        <topology evidence="1">Multi-pass membrane protein</topology>
    </subcellularLocation>
</comment>
<keyword evidence="5 6" id="KW-0472">Membrane</keyword>
<feature type="transmembrane region" description="Helical" evidence="6">
    <location>
        <begin position="9"/>
        <end position="30"/>
    </location>
</feature>